<dbReference type="InterPro" id="IPR036097">
    <property type="entry name" value="HisK_dim/P_sf"/>
</dbReference>
<evidence type="ECO:0000256" key="5">
    <source>
        <dbReference type="ARBA" id="ARBA00022679"/>
    </source>
</evidence>
<feature type="domain" description="HAMP" evidence="11">
    <location>
        <begin position="186"/>
        <end position="241"/>
    </location>
</feature>
<dbReference type="Proteomes" id="UP000282211">
    <property type="component" value="Unassembled WGS sequence"/>
</dbReference>
<dbReference type="GO" id="GO:0000155">
    <property type="term" value="F:phosphorelay sensor kinase activity"/>
    <property type="evidence" value="ECO:0007669"/>
    <property type="project" value="InterPro"/>
</dbReference>
<dbReference type="OrthoDB" id="9784218at2"/>
<dbReference type="EC" id="2.7.13.3" evidence="3"/>
<dbReference type="InterPro" id="IPR003660">
    <property type="entry name" value="HAMP_dom"/>
</dbReference>
<dbReference type="AlphaFoldDB" id="A0A420WE07"/>
<keyword evidence="7 12" id="KW-0418">Kinase</keyword>
<protein>
    <recommendedName>
        <fullName evidence="3">histidine kinase</fullName>
        <ecNumber evidence="3">2.7.13.3</ecNumber>
    </recommendedName>
</protein>
<comment type="caution">
    <text evidence="12">The sequence shown here is derived from an EMBL/GenBank/DDBJ whole genome shotgun (WGS) entry which is preliminary data.</text>
</comment>
<keyword evidence="9" id="KW-1133">Transmembrane helix</keyword>
<dbReference type="SUPFAM" id="SSF47384">
    <property type="entry name" value="Homodimeric domain of signal transducing histidine kinase"/>
    <property type="match status" value="1"/>
</dbReference>
<keyword evidence="5" id="KW-0808">Transferase</keyword>
<dbReference type="SMART" id="SM00387">
    <property type="entry name" value="HATPase_c"/>
    <property type="match status" value="1"/>
</dbReference>
<feature type="transmembrane region" description="Helical" evidence="9">
    <location>
        <begin position="165"/>
        <end position="189"/>
    </location>
</feature>
<dbReference type="InterPro" id="IPR004358">
    <property type="entry name" value="Sig_transdc_His_kin-like_C"/>
</dbReference>
<accession>A0A420WE07</accession>
<evidence type="ECO:0000256" key="3">
    <source>
        <dbReference type="ARBA" id="ARBA00012438"/>
    </source>
</evidence>
<feature type="transmembrane region" description="Helical" evidence="9">
    <location>
        <begin position="14"/>
        <end position="37"/>
    </location>
</feature>
<keyword evidence="4" id="KW-0597">Phosphoprotein</keyword>
<name>A0A420WE07_9PROT</name>
<dbReference type="PROSITE" id="PS50109">
    <property type="entry name" value="HIS_KIN"/>
    <property type="match status" value="1"/>
</dbReference>
<evidence type="ECO:0000256" key="2">
    <source>
        <dbReference type="ARBA" id="ARBA00004370"/>
    </source>
</evidence>
<organism evidence="12 13">
    <name type="scientific">Litorimonas taeanensis</name>
    <dbReference type="NCBI Taxonomy" id="568099"/>
    <lineage>
        <taxon>Bacteria</taxon>
        <taxon>Pseudomonadati</taxon>
        <taxon>Pseudomonadota</taxon>
        <taxon>Alphaproteobacteria</taxon>
        <taxon>Maricaulales</taxon>
        <taxon>Robiginitomaculaceae</taxon>
    </lineage>
</organism>
<reference evidence="12 13" key="1">
    <citation type="submission" date="2018-10" db="EMBL/GenBank/DDBJ databases">
        <title>Genomic Encyclopedia of Type Strains, Phase IV (KMG-IV): sequencing the most valuable type-strain genomes for metagenomic binning, comparative biology and taxonomic classification.</title>
        <authorList>
            <person name="Goeker M."/>
        </authorList>
    </citation>
    <scope>NUCLEOTIDE SEQUENCE [LARGE SCALE GENOMIC DNA]</scope>
    <source>
        <strain evidence="12 13">DSM 22008</strain>
    </source>
</reference>
<evidence type="ECO:0000256" key="6">
    <source>
        <dbReference type="ARBA" id="ARBA00022741"/>
    </source>
</evidence>
<dbReference type="PROSITE" id="PS50885">
    <property type="entry name" value="HAMP"/>
    <property type="match status" value="1"/>
</dbReference>
<dbReference type="RefSeq" id="WP_121101586.1">
    <property type="nucleotide sequence ID" value="NZ_RBII01000002.1"/>
</dbReference>
<evidence type="ECO:0000256" key="1">
    <source>
        <dbReference type="ARBA" id="ARBA00000085"/>
    </source>
</evidence>
<dbReference type="Pfam" id="PF02518">
    <property type="entry name" value="HATPase_c"/>
    <property type="match status" value="1"/>
</dbReference>
<dbReference type="InterPro" id="IPR050980">
    <property type="entry name" value="2C_sensor_his_kinase"/>
</dbReference>
<dbReference type="InParanoid" id="A0A420WE07"/>
<dbReference type="EMBL" id="RBII01000002">
    <property type="protein sequence ID" value="RKQ69233.1"/>
    <property type="molecule type" value="Genomic_DNA"/>
</dbReference>
<evidence type="ECO:0000256" key="7">
    <source>
        <dbReference type="ARBA" id="ARBA00022777"/>
    </source>
</evidence>
<dbReference type="InterPro" id="IPR036890">
    <property type="entry name" value="HATPase_C_sf"/>
</dbReference>
<evidence type="ECO:0000256" key="4">
    <source>
        <dbReference type="ARBA" id="ARBA00022553"/>
    </source>
</evidence>
<dbReference type="Gene3D" id="3.30.565.10">
    <property type="entry name" value="Histidine kinase-like ATPase, C-terminal domain"/>
    <property type="match status" value="1"/>
</dbReference>
<evidence type="ECO:0000313" key="13">
    <source>
        <dbReference type="Proteomes" id="UP000282211"/>
    </source>
</evidence>
<keyword evidence="6" id="KW-0547">Nucleotide-binding</keyword>
<evidence type="ECO:0000256" key="9">
    <source>
        <dbReference type="SAM" id="Phobius"/>
    </source>
</evidence>
<keyword evidence="13" id="KW-1185">Reference proteome</keyword>
<evidence type="ECO:0000313" key="12">
    <source>
        <dbReference type="EMBL" id="RKQ69233.1"/>
    </source>
</evidence>
<keyword evidence="8" id="KW-0067">ATP-binding</keyword>
<evidence type="ECO:0000259" key="10">
    <source>
        <dbReference type="PROSITE" id="PS50109"/>
    </source>
</evidence>
<dbReference type="PANTHER" id="PTHR44936">
    <property type="entry name" value="SENSOR PROTEIN CREC"/>
    <property type="match status" value="1"/>
</dbReference>
<dbReference type="InterPro" id="IPR003594">
    <property type="entry name" value="HATPase_dom"/>
</dbReference>
<proteinExistence type="predicted"/>
<keyword evidence="9" id="KW-0472">Membrane</keyword>
<comment type="catalytic activity">
    <reaction evidence="1">
        <text>ATP + protein L-histidine = ADP + protein N-phospho-L-histidine.</text>
        <dbReference type="EC" id="2.7.13.3"/>
    </reaction>
</comment>
<dbReference type="Gene3D" id="1.10.287.130">
    <property type="match status" value="1"/>
</dbReference>
<comment type="subcellular location">
    <subcellularLocation>
        <location evidence="2">Membrane</location>
    </subcellularLocation>
</comment>
<feature type="domain" description="Histidine kinase" evidence="10">
    <location>
        <begin position="255"/>
        <end position="463"/>
    </location>
</feature>
<dbReference type="GO" id="GO:0005524">
    <property type="term" value="F:ATP binding"/>
    <property type="evidence" value="ECO:0007669"/>
    <property type="project" value="UniProtKB-KW"/>
</dbReference>
<dbReference type="GO" id="GO:0005886">
    <property type="term" value="C:plasma membrane"/>
    <property type="evidence" value="ECO:0007669"/>
    <property type="project" value="TreeGrafter"/>
</dbReference>
<evidence type="ECO:0000256" key="8">
    <source>
        <dbReference type="ARBA" id="ARBA00022840"/>
    </source>
</evidence>
<evidence type="ECO:0000259" key="11">
    <source>
        <dbReference type="PROSITE" id="PS50885"/>
    </source>
</evidence>
<sequence length="464" mass="52111">MFDGYIARRLSAKLLMMTIGFVMLAELVIFIPSAALYRQNRLLERIEQAGILNQALTSVPDYEATEVLSGDFMRQTDIELLATKQDGMTSLLLGMPPNTVNYIEVDMRHPKRLPLFRDTFGDFFATGEDRLRVIANSPVEGQEKMELIIPRQAMRAELWEYSERIFLLSLAIAIITGAFIYFAMVMVIVRPLQQLLRGMQAFRENPQRRQNIGRSNHRKDELGELEREFYDLKQSLRSAFRQRERLAGLGLSVAKINHDLRNVLSTALLVSDRLTTHKDEKVVDMGEKLVRTVERGVGLTEEVLAYSRADTADPDVEPIRISFLLGEVAGDTMAQYPSLHFKNKVPSDLQIIADPDQTYRILHNLFRNAAQAMAGRPTSRIHVSSEETDEVVYIDIVDNGPGLPERAEKNLFLAFAASRGEAGSTGLGLSISKELAIAQNGDLTLVRTDSTGTHFRLCLPSINA</sequence>
<dbReference type="InterPro" id="IPR005467">
    <property type="entry name" value="His_kinase_dom"/>
</dbReference>
<gene>
    <name evidence="12" type="ORF">DES40_2032</name>
</gene>
<keyword evidence="9" id="KW-0812">Transmembrane</keyword>
<dbReference type="PANTHER" id="PTHR44936:SF10">
    <property type="entry name" value="SENSOR PROTEIN RSTB"/>
    <property type="match status" value="1"/>
</dbReference>
<dbReference type="PRINTS" id="PR00344">
    <property type="entry name" value="BCTRLSENSOR"/>
</dbReference>
<dbReference type="SUPFAM" id="SSF55874">
    <property type="entry name" value="ATPase domain of HSP90 chaperone/DNA topoisomerase II/histidine kinase"/>
    <property type="match status" value="1"/>
</dbReference>